<keyword evidence="3" id="KW-0812">Transmembrane</keyword>
<dbReference type="WBParaSite" id="jg9768">
    <property type="protein sequence ID" value="jg9768"/>
    <property type="gene ID" value="jg9768"/>
</dbReference>
<evidence type="ECO:0000256" key="2">
    <source>
        <dbReference type="ARBA" id="ARBA00022448"/>
    </source>
</evidence>
<keyword evidence="7" id="KW-1185">Reference proteome</keyword>
<keyword evidence="4" id="KW-1133">Transmembrane helix</keyword>
<feature type="domain" description="Sec20 C-terminal" evidence="6">
    <location>
        <begin position="51"/>
        <end position="118"/>
    </location>
</feature>
<accession>A0A915EVS9</accession>
<keyword evidence="5" id="KW-0472">Membrane</keyword>
<reference evidence="8" key="1">
    <citation type="submission" date="2022-11" db="UniProtKB">
        <authorList>
            <consortium name="WormBaseParasite"/>
        </authorList>
    </citation>
    <scope>IDENTIFICATION</scope>
</reference>
<dbReference type="Proteomes" id="UP000887574">
    <property type="component" value="Unplaced"/>
</dbReference>
<evidence type="ECO:0000313" key="8">
    <source>
        <dbReference type="WBParaSite" id="jg9768"/>
    </source>
</evidence>
<evidence type="ECO:0000313" key="7">
    <source>
        <dbReference type="Proteomes" id="UP000887574"/>
    </source>
</evidence>
<dbReference type="AlphaFoldDB" id="A0A915EVS9"/>
<evidence type="ECO:0000256" key="5">
    <source>
        <dbReference type="ARBA" id="ARBA00023136"/>
    </source>
</evidence>
<evidence type="ECO:0000256" key="1">
    <source>
        <dbReference type="ARBA" id="ARBA00004211"/>
    </source>
</evidence>
<evidence type="ECO:0000259" key="6">
    <source>
        <dbReference type="Pfam" id="PF03908"/>
    </source>
</evidence>
<comment type="subcellular location">
    <subcellularLocation>
        <location evidence="1">Membrane</location>
        <topology evidence="1">Single-pass type IV membrane protein</topology>
    </subcellularLocation>
</comment>
<proteinExistence type="predicted"/>
<evidence type="ECO:0000256" key="4">
    <source>
        <dbReference type="ARBA" id="ARBA00022989"/>
    </source>
</evidence>
<dbReference type="GO" id="GO:0016020">
    <property type="term" value="C:membrane"/>
    <property type="evidence" value="ECO:0007669"/>
    <property type="project" value="UniProtKB-SubCell"/>
</dbReference>
<name>A0A915EVS9_9BILA</name>
<dbReference type="InterPro" id="IPR056173">
    <property type="entry name" value="Sec20_C"/>
</dbReference>
<protein>
    <recommendedName>
        <fullName evidence="6">Sec20 C-terminal domain-containing protein</fullName>
    </recommendedName>
</protein>
<sequence length="119" mass="13836">MRRRNVKQIEAENDKKQREELFKKTHVLSSKASLKNQQRYDRQVNVMKDRAEKTTEMLNSLVLRMSEQVKQSEETTATLIHSSAVLKETHSHFVSVAATVRSGGKLLSKYAREKQQTKY</sequence>
<keyword evidence="2" id="KW-0813">Transport</keyword>
<dbReference type="Pfam" id="PF03908">
    <property type="entry name" value="Sec20"/>
    <property type="match status" value="1"/>
</dbReference>
<organism evidence="7 8">
    <name type="scientific">Ditylenchus dipsaci</name>
    <dbReference type="NCBI Taxonomy" id="166011"/>
    <lineage>
        <taxon>Eukaryota</taxon>
        <taxon>Metazoa</taxon>
        <taxon>Ecdysozoa</taxon>
        <taxon>Nematoda</taxon>
        <taxon>Chromadorea</taxon>
        <taxon>Rhabditida</taxon>
        <taxon>Tylenchina</taxon>
        <taxon>Tylenchomorpha</taxon>
        <taxon>Sphaerularioidea</taxon>
        <taxon>Anguinidae</taxon>
        <taxon>Anguininae</taxon>
        <taxon>Ditylenchus</taxon>
    </lineage>
</organism>
<evidence type="ECO:0000256" key="3">
    <source>
        <dbReference type="ARBA" id="ARBA00022692"/>
    </source>
</evidence>